<dbReference type="GO" id="GO:0016020">
    <property type="term" value="C:membrane"/>
    <property type="evidence" value="ECO:0007669"/>
    <property type="project" value="TreeGrafter"/>
</dbReference>
<dbReference type="InterPro" id="IPR029058">
    <property type="entry name" value="AB_hydrolase_fold"/>
</dbReference>
<accession>A0A7H1PVC4</accession>
<proteinExistence type="predicted"/>
<dbReference type="Pfam" id="PF12697">
    <property type="entry name" value="Abhydrolase_6"/>
    <property type="match status" value="1"/>
</dbReference>
<dbReference type="InterPro" id="IPR050266">
    <property type="entry name" value="AB_hydrolase_sf"/>
</dbReference>
<dbReference type="RefSeq" id="WP_037664519.1">
    <property type="nucleotide sequence ID" value="NZ_CP051006.1"/>
</dbReference>
<dbReference type="Gene3D" id="3.40.50.1820">
    <property type="entry name" value="alpha/beta hydrolase"/>
    <property type="match status" value="1"/>
</dbReference>
<dbReference type="AlphaFoldDB" id="A0A7H1PVC4"/>
<dbReference type="EMBL" id="CP051006">
    <property type="protein sequence ID" value="QNT92004.1"/>
    <property type="molecule type" value="Genomic_DNA"/>
</dbReference>
<dbReference type="GeneID" id="91461280"/>
<gene>
    <name evidence="2" type="ORF">HEP81_01675</name>
</gene>
<name>A0A7H1PVC4_9ACTN</name>
<evidence type="ECO:0000313" key="3">
    <source>
        <dbReference type="Proteomes" id="UP000516422"/>
    </source>
</evidence>
<dbReference type="GO" id="GO:0003824">
    <property type="term" value="F:catalytic activity"/>
    <property type="evidence" value="ECO:0007669"/>
    <property type="project" value="UniProtKB-ARBA"/>
</dbReference>
<dbReference type="InterPro" id="IPR000073">
    <property type="entry name" value="AB_hydrolase_1"/>
</dbReference>
<dbReference type="PANTHER" id="PTHR43798">
    <property type="entry name" value="MONOACYLGLYCEROL LIPASE"/>
    <property type="match status" value="1"/>
</dbReference>
<reference evidence="2 3" key="1">
    <citation type="submission" date="2020-04" db="EMBL/GenBank/DDBJ databases">
        <title>Characterization and engineering of Streptomyces griseofuscus DSM40191 as a potential heterologous host for expression of BGCs.</title>
        <authorList>
            <person name="Gren T."/>
            <person name="Whitford C.M."/>
            <person name="Mohite O.S."/>
            <person name="Joergensen T.S."/>
            <person name="Nielsen J.B."/>
            <person name="Lee S.Y."/>
            <person name="Weber T."/>
        </authorList>
    </citation>
    <scope>NUCLEOTIDE SEQUENCE [LARGE SCALE GENOMIC DNA]</scope>
    <source>
        <strain evidence="2 3">DSM 40191</strain>
    </source>
</reference>
<feature type="domain" description="AB hydrolase-1" evidence="1">
    <location>
        <begin position="52"/>
        <end position="271"/>
    </location>
</feature>
<dbReference type="Proteomes" id="UP000516422">
    <property type="component" value="Chromosome"/>
</dbReference>
<dbReference type="SUPFAM" id="SSF53474">
    <property type="entry name" value="alpha/beta-Hydrolases"/>
    <property type="match status" value="1"/>
</dbReference>
<dbReference type="KEGG" id="sgf:HEP81_01675"/>
<organism evidence="2 3">
    <name type="scientific">Streptomyces griseofuscus</name>
    <dbReference type="NCBI Taxonomy" id="146922"/>
    <lineage>
        <taxon>Bacteria</taxon>
        <taxon>Bacillati</taxon>
        <taxon>Actinomycetota</taxon>
        <taxon>Actinomycetes</taxon>
        <taxon>Kitasatosporales</taxon>
        <taxon>Streptomycetaceae</taxon>
        <taxon>Streptomyces</taxon>
    </lineage>
</organism>
<dbReference type="PANTHER" id="PTHR43798:SF33">
    <property type="entry name" value="HYDROLASE, PUTATIVE (AFU_ORTHOLOGUE AFUA_2G14860)-RELATED"/>
    <property type="match status" value="1"/>
</dbReference>
<sequence length="290" mass="31142">MNARDTYDADNFLMAYDKVMTKWPAARETATVPTPFGTTHVNVCGPADRPSLVLLPGGGGATSASWYAQAAELSRTHRVFAVDLIGAPGRSTPEGDRRPRTVADLSAWLDALLDGLGVAETDLGGHSYGAWIALHHAMRAPDRIRRLALLDPTQCFAGFSPAYLVHALPMLLRNTPRRVRAFLEWETKDSALDPDWLALQEAAAGFPSLRPVTGPRPAPDALRGLDLPVLLLLAGSSRTHDPSKVAARAEALLPRVATTVLPDVSHHALPHAIPPEANRSLAGFLERSGD</sequence>
<protein>
    <submittedName>
        <fullName evidence="2">Carboxylesterase</fullName>
    </submittedName>
</protein>
<evidence type="ECO:0000259" key="1">
    <source>
        <dbReference type="Pfam" id="PF12697"/>
    </source>
</evidence>
<evidence type="ECO:0000313" key="2">
    <source>
        <dbReference type="EMBL" id="QNT92004.1"/>
    </source>
</evidence>